<sequence length="98" mass="10819">MWYLEAVVNTMLILLEYETADRLVAGIAGTDELGVVHFVSAGDTDWFVLYGRGHSITVSVGYAVEVENWTRKFVLEVAVAMDNCNQLNGNAEMKLSCS</sequence>
<organism evidence="1 2">
    <name type="scientific">Trichuris muris</name>
    <name type="common">Mouse whipworm</name>
    <dbReference type="NCBI Taxonomy" id="70415"/>
    <lineage>
        <taxon>Eukaryota</taxon>
        <taxon>Metazoa</taxon>
        <taxon>Ecdysozoa</taxon>
        <taxon>Nematoda</taxon>
        <taxon>Enoplea</taxon>
        <taxon>Dorylaimia</taxon>
        <taxon>Trichinellida</taxon>
        <taxon>Trichuridae</taxon>
        <taxon>Trichuris</taxon>
    </lineage>
</organism>
<protein>
    <submittedName>
        <fullName evidence="2">Uncharacterized protein</fullName>
    </submittedName>
</protein>
<evidence type="ECO:0000313" key="2">
    <source>
        <dbReference type="WBParaSite" id="TMUE_3000014362.1"/>
    </source>
</evidence>
<dbReference type="Proteomes" id="UP000046395">
    <property type="component" value="Unassembled WGS sequence"/>
</dbReference>
<proteinExistence type="predicted"/>
<dbReference type="AlphaFoldDB" id="A0A5S6R576"/>
<keyword evidence="1" id="KW-1185">Reference proteome</keyword>
<dbReference type="WBParaSite" id="TMUE_3000014362.1">
    <property type="protein sequence ID" value="TMUE_3000014362.1"/>
    <property type="gene ID" value="WBGene00302195"/>
</dbReference>
<evidence type="ECO:0000313" key="1">
    <source>
        <dbReference type="Proteomes" id="UP000046395"/>
    </source>
</evidence>
<accession>A0A5S6R576</accession>
<name>A0A5S6R576_TRIMR</name>
<reference evidence="2" key="1">
    <citation type="submission" date="2019-12" db="UniProtKB">
        <authorList>
            <consortium name="WormBaseParasite"/>
        </authorList>
    </citation>
    <scope>IDENTIFICATION</scope>
</reference>